<comment type="similarity">
    <text evidence="1">Belongs to the methyltransferase superfamily. PrmA family.</text>
</comment>
<dbReference type="GO" id="GO:0008276">
    <property type="term" value="F:protein methyltransferase activity"/>
    <property type="evidence" value="ECO:0007669"/>
    <property type="project" value="InterPro"/>
</dbReference>
<dbReference type="AlphaFoldDB" id="A0A644V8C0"/>
<dbReference type="PANTHER" id="PTHR43648">
    <property type="entry name" value="ELECTRON TRANSFER FLAVOPROTEIN BETA SUBUNIT LYSINE METHYLTRANSFERASE"/>
    <property type="match status" value="1"/>
</dbReference>
<keyword evidence="4 6" id="KW-0808">Transferase</keyword>
<dbReference type="InterPro" id="IPR004498">
    <property type="entry name" value="Ribosomal_PrmA_MeTrfase"/>
</dbReference>
<dbReference type="HAMAP" id="MF_00735">
    <property type="entry name" value="Methyltr_PrmA"/>
    <property type="match status" value="1"/>
</dbReference>
<dbReference type="NCBIfam" id="NF001785">
    <property type="entry name" value="PRK00517.2-2"/>
    <property type="match status" value="1"/>
</dbReference>
<proteinExistence type="inferred from homology"/>
<keyword evidence="6" id="KW-0687">Ribonucleoprotein</keyword>
<dbReference type="InterPro" id="IPR050078">
    <property type="entry name" value="Ribosomal_L11_MeTrfase_PrmA"/>
</dbReference>
<keyword evidence="6" id="KW-0689">Ribosomal protein</keyword>
<dbReference type="PANTHER" id="PTHR43648:SF1">
    <property type="entry name" value="ELECTRON TRANSFER FLAVOPROTEIN BETA SUBUNIT LYSINE METHYLTRANSFERASE"/>
    <property type="match status" value="1"/>
</dbReference>
<evidence type="ECO:0000256" key="4">
    <source>
        <dbReference type="ARBA" id="ARBA00022679"/>
    </source>
</evidence>
<gene>
    <name evidence="6" type="primary">prmA_14</name>
    <name evidence="6" type="ORF">SDC9_33014</name>
</gene>
<dbReference type="GO" id="GO:0005840">
    <property type="term" value="C:ribosome"/>
    <property type="evidence" value="ECO:0007669"/>
    <property type="project" value="UniProtKB-KW"/>
</dbReference>
<organism evidence="6">
    <name type="scientific">bioreactor metagenome</name>
    <dbReference type="NCBI Taxonomy" id="1076179"/>
    <lineage>
        <taxon>unclassified sequences</taxon>
        <taxon>metagenomes</taxon>
        <taxon>ecological metagenomes</taxon>
    </lineage>
</organism>
<sequence length="283" mass="31303">MDYTEVSVELRPFTEENSEIVLAVMGDYEFESFSAESPFVKGYIKAQLFRDDDFSALKESLSLFDAFSSKIEYSLVKGENWNALWESNFPPLVVDNLCTVKASFHKDLPDTKYNIIIDPKMAFGTGHHQTTHLVASNLMKEEVNGIRVLDMGCGTSILAILAAKMGASEVIAVDNDIDAVSSSLENTAVNGVSSKIRVLHGDAGVLNSTGKYSLVLANINRNIVVKDMETYVAAMLPGAHLLLSGFYSEDIKIVREEGERCGLKFLYSETKDNWAFVKMLLEV</sequence>
<accession>A0A644V8C0</accession>
<name>A0A644V8C0_9ZZZZ</name>
<evidence type="ECO:0000313" key="6">
    <source>
        <dbReference type="EMBL" id="MPL87022.1"/>
    </source>
</evidence>
<dbReference type="SUPFAM" id="SSF53335">
    <property type="entry name" value="S-adenosyl-L-methionine-dependent methyltransferases"/>
    <property type="match status" value="1"/>
</dbReference>
<dbReference type="Gene3D" id="3.40.50.150">
    <property type="entry name" value="Vaccinia Virus protein VP39"/>
    <property type="match status" value="1"/>
</dbReference>
<evidence type="ECO:0000256" key="5">
    <source>
        <dbReference type="ARBA" id="ARBA00022691"/>
    </source>
</evidence>
<evidence type="ECO:0000256" key="1">
    <source>
        <dbReference type="ARBA" id="ARBA00009741"/>
    </source>
</evidence>
<comment type="caution">
    <text evidence="6">The sequence shown here is derived from an EMBL/GenBank/DDBJ whole genome shotgun (WGS) entry which is preliminary data.</text>
</comment>
<dbReference type="GO" id="GO:0032259">
    <property type="term" value="P:methylation"/>
    <property type="evidence" value="ECO:0007669"/>
    <property type="project" value="UniProtKB-KW"/>
</dbReference>
<evidence type="ECO:0000256" key="2">
    <source>
        <dbReference type="ARBA" id="ARBA00022490"/>
    </source>
</evidence>
<keyword evidence="3 6" id="KW-0489">Methyltransferase</keyword>
<dbReference type="EMBL" id="VSSQ01000232">
    <property type="protein sequence ID" value="MPL87022.1"/>
    <property type="molecule type" value="Genomic_DNA"/>
</dbReference>
<evidence type="ECO:0000256" key="3">
    <source>
        <dbReference type="ARBA" id="ARBA00022603"/>
    </source>
</evidence>
<dbReference type="EC" id="2.1.1.-" evidence="6"/>
<keyword evidence="2" id="KW-0963">Cytoplasm</keyword>
<protein>
    <submittedName>
        <fullName evidence="6">Ribosomal protein L11 methyltransferase</fullName>
        <ecNumber evidence="6">2.1.1.-</ecNumber>
    </submittedName>
</protein>
<reference evidence="6" key="1">
    <citation type="submission" date="2019-08" db="EMBL/GenBank/DDBJ databases">
        <authorList>
            <person name="Kucharzyk K."/>
            <person name="Murdoch R.W."/>
            <person name="Higgins S."/>
            <person name="Loffler F."/>
        </authorList>
    </citation>
    <scope>NUCLEOTIDE SEQUENCE</scope>
</reference>
<dbReference type="CDD" id="cd02440">
    <property type="entry name" value="AdoMet_MTases"/>
    <property type="match status" value="1"/>
</dbReference>
<dbReference type="InterPro" id="IPR029063">
    <property type="entry name" value="SAM-dependent_MTases_sf"/>
</dbReference>
<keyword evidence="5" id="KW-0949">S-adenosyl-L-methionine</keyword>
<dbReference type="Pfam" id="PF06325">
    <property type="entry name" value="PrmA"/>
    <property type="match status" value="1"/>
</dbReference>